<feature type="compositionally biased region" description="Basic and acidic residues" evidence="1">
    <location>
        <begin position="37"/>
        <end position="50"/>
    </location>
</feature>
<dbReference type="EMBL" id="SBLB01000005">
    <property type="protein sequence ID" value="RYC68467.1"/>
    <property type="molecule type" value="Genomic_DNA"/>
</dbReference>
<accession>A0A4Q2UGK4</accession>
<reference evidence="2 3" key="1">
    <citation type="submission" date="2019-01" db="EMBL/GenBank/DDBJ databases">
        <title>Spirosoma flava sp. nov., a propanil-degrading bacterium isolated from herbicide-contaminated soil.</title>
        <authorList>
            <person name="Zhang L."/>
            <person name="Jiang J.-D."/>
        </authorList>
    </citation>
    <scope>NUCLEOTIDE SEQUENCE [LARGE SCALE GENOMIC DNA]</scope>
    <source>
        <strain evidence="2 3">TY50</strain>
    </source>
</reference>
<name>A0A4Q2UGK4_9BACT</name>
<keyword evidence="3" id="KW-1185">Reference proteome</keyword>
<comment type="caution">
    <text evidence="2">The sequence shown here is derived from an EMBL/GenBank/DDBJ whole genome shotgun (WGS) entry which is preliminary data.</text>
</comment>
<proteinExistence type="predicted"/>
<evidence type="ECO:0000313" key="2">
    <source>
        <dbReference type="EMBL" id="RYC68467.1"/>
    </source>
</evidence>
<organism evidence="2 3">
    <name type="scientific">Spirosoma sordidisoli</name>
    <dbReference type="NCBI Taxonomy" id="2502893"/>
    <lineage>
        <taxon>Bacteria</taxon>
        <taxon>Pseudomonadati</taxon>
        <taxon>Bacteroidota</taxon>
        <taxon>Cytophagia</taxon>
        <taxon>Cytophagales</taxon>
        <taxon>Cytophagaceae</taxon>
        <taxon>Spirosoma</taxon>
    </lineage>
</organism>
<dbReference type="Proteomes" id="UP000290407">
    <property type="component" value="Unassembled WGS sequence"/>
</dbReference>
<protein>
    <submittedName>
        <fullName evidence="2">Uncharacterized protein</fullName>
    </submittedName>
</protein>
<feature type="region of interest" description="Disordered" evidence="1">
    <location>
        <begin position="27"/>
        <end position="60"/>
    </location>
</feature>
<evidence type="ECO:0000313" key="3">
    <source>
        <dbReference type="Proteomes" id="UP000290407"/>
    </source>
</evidence>
<dbReference type="RefSeq" id="WP_077919545.1">
    <property type="nucleotide sequence ID" value="NZ_SBLB01000005.1"/>
</dbReference>
<evidence type="ECO:0000256" key="1">
    <source>
        <dbReference type="SAM" id="MobiDB-lite"/>
    </source>
</evidence>
<dbReference type="AlphaFoldDB" id="A0A4Q2UGK4"/>
<sequence>MLVHEQIALLHQQIDLLTEHIRTLASRGNQDAPADPKPADTEPSRIRAHAEQAASRYAVA</sequence>
<gene>
    <name evidence="2" type="ORF">EQG79_19095</name>
</gene>